<name>A0A1H0N613_9BACT</name>
<dbReference type="GO" id="GO:0008168">
    <property type="term" value="F:methyltransferase activity"/>
    <property type="evidence" value="ECO:0007669"/>
    <property type="project" value="UniProtKB-KW"/>
</dbReference>
<sequence>MTLSNRLTYFNEDQLEVLKEKTFDLLENHEFKIDHPQMIKILDKAGCVVDADRRMVKFPRQFVQEQIDKAPKEFTVAGRGGKFPLKFPHPDKLFYTRTNTGGQAWLDPETKEFRRVTSEDLKYWGRLADRLDHIDFYASIVPDDVPHATADVHTIRTALENVDKMIWVQPYTFETVEYLVELGIAAAGGEDKLREHPHLNFITCALTPFGMKDMDVEIILQCAKRGIPMQPCSLPGSGTTGPVTAPGVVLLSAAETLMMLSLAQTVQPGIPIITTSLQFSADMKTGRSLQSTPLAIRQSALFTQLMHRGFGLQAHTYGSGTDSADIDEQSMIERALRTMMIASSGSAVLGGAGQFETACSVSPVQLTIDNETFRLTKEILKEMSFDDDALAMDVLEKTAPGGQFLTDPHTLRHCRDGIQPINFCPDSRDTWERKKRGTLIERATENMKEIMKDAGPVELPSEIIKEMDAVVKRADQKLIR</sequence>
<gene>
    <name evidence="4" type="ORF">SAMN05660330_01266</name>
</gene>
<dbReference type="Gene3D" id="3.20.20.480">
    <property type="entry name" value="Trimethylamine methyltransferase-like"/>
    <property type="match status" value="1"/>
</dbReference>
<keyword evidence="5" id="KW-1185">Reference proteome</keyword>
<dbReference type="RefSeq" id="WP_092220896.1">
    <property type="nucleotide sequence ID" value="NZ_FNJI01000007.1"/>
</dbReference>
<evidence type="ECO:0000256" key="3">
    <source>
        <dbReference type="ARBA" id="ARBA00022679"/>
    </source>
</evidence>
<dbReference type="InterPro" id="IPR038601">
    <property type="entry name" value="MttB-like_sf"/>
</dbReference>
<dbReference type="OrthoDB" id="9815793at2"/>
<accession>A0A1H0N613</accession>
<keyword evidence="2 4" id="KW-0489">Methyltransferase</keyword>
<evidence type="ECO:0000313" key="5">
    <source>
        <dbReference type="Proteomes" id="UP000199073"/>
    </source>
</evidence>
<dbReference type="InterPro" id="IPR010426">
    <property type="entry name" value="MTTB_MeTrfase"/>
</dbReference>
<dbReference type="EMBL" id="FNJI01000007">
    <property type="protein sequence ID" value="SDO88169.1"/>
    <property type="molecule type" value="Genomic_DNA"/>
</dbReference>
<keyword evidence="3 4" id="KW-0808">Transferase</keyword>
<dbReference type="GO" id="GO:0015948">
    <property type="term" value="P:methanogenesis"/>
    <property type="evidence" value="ECO:0007669"/>
    <property type="project" value="InterPro"/>
</dbReference>
<evidence type="ECO:0000313" key="4">
    <source>
        <dbReference type="EMBL" id="SDO88169.1"/>
    </source>
</evidence>
<reference evidence="4 5" key="1">
    <citation type="submission" date="2016-10" db="EMBL/GenBank/DDBJ databases">
        <authorList>
            <person name="de Groot N.N."/>
        </authorList>
    </citation>
    <scope>NUCLEOTIDE SEQUENCE [LARGE SCALE GENOMIC DNA]</scope>
    <source>
        <strain evidence="4 5">DSM 12130</strain>
    </source>
</reference>
<dbReference type="Pfam" id="PF06253">
    <property type="entry name" value="MTTB"/>
    <property type="match status" value="1"/>
</dbReference>
<protein>
    <submittedName>
        <fullName evidence="4">Trimethylamine:corrinoid methyltransferase</fullName>
    </submittedName>
</protein>
<dbReference type="STRING" id="91360.SAMN05660330_01266"/>
<dbReference type="AlphaFoldDB" id="A0A1H0N613"/>
<evidence type="ECO:0000256" key="2">
    <source>
        <dbReference type="ARBA" id="ARBA00022603"/>
    </source>
</evidence>
<organism evidence="4 5">
    <name type="scientific">Desulforhopalus singaporensis</name>
    <dbReference type="NCBI Taxonomy" id="91360"/>
    <lineage>
        <taxon>Bacteria</taxon>
        <taxon>Pseudomonadati</taxon>
        <taxon>Thermodesulfobacteriota</taxon>
        <taxon>Desulfobulbia</taxon>
        <taxon>Desulfobulbales</taxon>
        <taxon>Desulfocapsaceae</taxon>
        <taxon>Desulforhopalus</taxon>
    </lineage>
</organism>
<comment type="similarity">
    <text evidence="1">Belongs to the trimethylamine methyltransferase family.</text>
</comment>
<proteinExistence type="inferred from homology"/>
<evidence type="ECO:0000256" key="1">
    <source>
        <dbReference type="ARBA" id="ARBA00007137"/>
    </source>
</evidence>
<dbReference type="GO" id="GO:0032259">
    <property type="term" value="P:methylation"/>
    <property type="evidence" value="ECO:0007669"/>
    <property type="project" value="UniProtKB-KW"/>
</dbReference>
<dbReference type="Proteomes" id="UP000199073">
    <property type="component" value="Unassembled WGS sequence"/>
</dbReference>